<dbReference type="InterPro" id="IPR036640">
    <property type="entry name" value="ABC1_TM_sf"/>
</dbReference>
<feature type="transmembrane region" description="Helical" evidence="10">
    <location>
        <begin position="282"/>
        <end position="303"/>
    </location>
</feature>
<dbReference type="PANTHER" id="PTHR43394">
    <property type="entry name" value="ATP-DEPENDENT PERMEASE MDL1, MITOCHONDRIAL"/>
    <property type="match status" value="1"/>
</dbReference>
<dbReference type="Pfam" id="PF21365">
    <property type="entry name" value="Glyco_hydro_31_3rd"/>
    <property type="match status" value="1"/>
</dbReference>
<dbReference type="PANTHER" id="PTHR43394:SF11">
    <property type="entry name" value="ATP-BINDING CASSETTE TRANSPORTER"/>
    <property type="match status" value="1"/>
</dbReference>
<dbReference type="PROSITE" id="PS50929">
    <property type="entry name" value="ABC_TM1F"/>
    <property type="match status" value="2"/>
</dbReference>
<evidence type="ECO:0000313" key="13">
    <source>
        <dbReference type="EMBL" id="THY26307.1"/>
    </source>
</evidence>
<sequence length="1433" mass="155756">MGEKVPENANLGLNPGSPLSTIDSINGEAVSKQMSATRAFTRIFFYGTPTVWCLQAIALIAACGSGVALALVNLVLGNFITLLSGFSSGQDVPADFMSLVSKQSLYFVYIGIARFGCIYIYSTTMTCTALKLGRNMRHDYMRSALRQDISFFDHGSAGSISMQATSNGRLIQSGTSEKLGQMIQATATLIAAFIIAFVTQWKLTLILICIVPALILMVGTAGGIDAGVETDILKIYAQAGAFAESSLGNIRAINAFSLGTRTVDRYSVYLEQARTLGRKKDVLYGLLFAGEYFVMFAGMGLAFWQGIAMIARGEVDGICTVFTVLFSVVIASAMLNSIAPNMVTFTRAASAAAELFELIDRPSRIDPFDLSGEKPAYLDGSIDIKDVTFSYPTRPNNPVLDGFSLHVPAGKVTALVEPVLFNGTVFENICNGLVGTPWEHLPRDERLARVKDAAQTAYAHDFIEALPQRYETRIGERGGLLSGGQKQRIAIARSIVSQPRILLLDEATSALDPQAEAIVQKALDKASEGRTTIVVAHKLKTIQAADNIVVMKQGKIIEQGPHGELFARGGAFATLLALLREREDYGRASKMGVLSTASKLVRATPDLKWWYILALITSVLGAGVYPGQALLLGNVMDVFDPELDQSRGNFYALMFFIMAVCLLFVYMAMGWVSNHIAQAYGHDIRKQTFAAYLRQDLRFFDRPENTIGSLTSRLDSDAQSQFELMGFNITIIMLSIVTIIVCSILSITVSWKLGLVRVFAGIPPMILGGVIRVRAETKMDSDINAKFSKSASIASESITAIRTVSSLAIEEDILLRYTNELDAAISGSRISLLSMMMFFAFTQSIEFFVLALGFWWGSKLIAAGDIDFYQFIVSLMAVYFSGQGCATTLTFASSFTKANAAANYFFWLCDIKPTVRETGQNKDSVPLNGCTSYEFDNVQFAYPLAPNTRVLKGVSLTINPGEFVAFVGASGCGKSTMISLLERFYDPTSGQIIIDGGQHLADLNPRVYRRAVSLVQQEPTLFPGSIRDNVSMGIDQDGEEVDDEMIKQACLAANAWEFISSLPEGLNTPCGTGGAQLSGGQRQRIAIARALIRDPKVLLLDEATSALDTGSERIVQAALMEAASNNSRITIAVAHRLSTVTNANRIFVFYGGKIVEAGSHSELVAKGGIYTGIKLCVQFPQDRKKIIHHSNYTFGPSLLVAPIVQPRNPVTNLAAVKAWLPPGKRYVDVFTGTVYDGDREIVFYRRLSEYPVLAPEGSITVLDEAAAPANGCANPDAFEAIVVVGQDAKSSNIESVADDDDTNTRFSSSSTTCQRETVLRFDQATGTLIAELNDARSWNFTFLSLDSIPSDLRISDDGVDITSTATVTLKPLFESQTQSLRISCGFPASTPAKHTLTITLDSNPQLGIVDPQSRLKQMIMDFQIDFAIKDRLW</sequence>
<dbReference type="GO" id="GO:0005743">
    <property type="term" value="C:mitochondrial inner membrane"/>
    <property type="evidence" value="ECO:0007669"/>
    <property type="project" value="TreeGrafter"/>
</dbReference>
<dbReference type="InterPro" id="IPR003439">
    <property type="entry name" value="ABC_transporter-like_ATP-bd"/>
</dbReference>
<dbReference type="Gene3D" id="2.60.40.1180">
    <property type="entry name" value="Golgi alpha-mannosidase II"/>
    <property type="match status" value="1"/>
</dbReference>
<feature type="transmembrane region" description="Helical" evidence="10">
    <location>
        <begin position="68"/>
        <end position="86"/>
    </location>
</feature>
<dbReference type="InterPro" id="IPR027417">
    <property type="entry name" value="P-loop_NTPase"/>
</dbReference>
<evidence type="ECO:0000256" key="5">
    <source>
        <dbReference type="ARBA" id="ARBA00022737"/>
    </source>
</evidence>
<feature type="domain" description="ABC transmembrane type-1" evidence="12">
    <location>
        <begin position="56"/>
        <end position="347"/>
    </location>
</feature>
<dbReference type="InterPro" id="IPR011527">
    <property type="entry name" value="ABC1_TM_dom"/>
</dbReference>
<feature type="transmembrane region" description="Helical" evidence="10">
    <location>
        <begin position="868"/>
        <end position="892"/>
    </location>
</feature>
<dbReference type="CDD" id="cd18577">
    <property type="entry name" value="ABC_6TM_Pgp_ABCB1_D1_like"/>
    <property type="match status" value="1"/>
</dbReference>
<dbReference type="InterPro" id="IPR048395">
    <property type="entry name" value="Glyco_hydro_31_C"/>
</dbReference>
<keyword evidence="9 10" id="KW-0472">Membrane</keyword>
<dbReference type="Gene3D" id="3.40.50.300">
    <property type="entry name" value="P-loop containing nucleotide triphosphate hydrolases"/>
    <property type="match status" value="2"/>
</dbReference>
<evidence type="ECO:0000259" key="12">
    <source>
        <dbReference type="PROSITE" id="PS50929"/>
    </source>
</evidence>
<dbReference type="SUPFAM" id="SSF90123">
    <property type="entry name" value="ABC transporter transmembrane region"/>
    <property type="match status" value="2"/>
</dbReference>
<dbReference type="Gene3D" id="1.20.1560.10">
    <property type="entry name" value="ABC transporter type 1, transmembrane domain"/>
    <property type="match status" value="2"/>
</dbReference>
<evidence type="ECO:0000313" key="14">
    <source>
        <dbReference type="Proteomes" id="UP000306584"/>
    </source>
</evidence>
<dbReference type="GO" id="GO:0005524">
    <property type="term" value="F:ATP binding"/>
    <property type="evidence" value="ECO:0007669"/>
    <property type="project" value="UniProtKB-KW"/>
</dbReference>
<evidence type="ECO:0000256" key="1">
    <source>
        <dbReference type="ARBA" id="ARBA00004141"/>
    </source>
</evidence>
<dbReference type="FunFam" id="1.20.1560.10:FF:000057">
    <property type="entry name" value="ABC multidrug transporter SitT"/>
    <property type="match status" value="1"/>
</dbReference>
<evidence type="ECO:0000256" key="7">
    <source>
        <dbReference type="ARBA" id="ARBA00022840"/>
    </source>
</evidence>
<feature type="transmembrane region" description="Helical" evidence="10">
    <location>
        <begin position="204"/>
        <end position="224"/>
    </location>
</feature>
<feature type="transmembrane region" description="Helical" evidence="10">
    <location>
        <begin position="43"/>
        <end position="61"/>
    </location>
</feature>
<dbReference type="InterPro" id="IPR003593">
    <property type="entry name" value="AAA+_ATPase"/>
</dbReference>
<dbReference type="Pfam" id="PF00005">
    <property type="entry name" value="ABC_tran"/>
    <property type="match status" value="2"/>
</dbReference>
<dbReference type="InterPro" id="IPR017871">
    <property type="entry name" value="ABC_transporter-like_CS"/>
</dbReference>
<keyword evidence="7 13" id="KW-0067">ATP-binding</keyword>
<comment type="subcellular location">
    <subcellularLocation>
        <location evidence="1">Membrane</location>
        <topology evidence="1">Multi-pass membrane protein</topology>
    </subcellularLocation>
</comment>
<evidence type="ECO:0000256" key="6">
    <source>
        <dbReference type="ARBA" id="ARBA00022741"/>
    </source>
</evidence>
<feature type="transmembrane region" description="Helical" evidence="10">
    <location>
        <begin position="729"/>
        <end position="749"/>
    </location>
</feature>
<keyword evidence="6" id="KW-0547">Nucleotide-binding</keyword>
<feature type="non-terminal residue" evidence="13">
    <location>
        <position position="1433"/>
    </location>
</feature>
<dbReference type="Proteomes" id="UP000306584">
    <property type="component" value="Unassembled WGS sequence"/>
</dbReference>
<dbReference type="EMBL" id="QZBD01000148">
    <property type="protein sequence ID" value="THY26307.1"/>
    <property type="molecule type" value="Genomic_DNA"/>
</dbReference>
<dbReference type="SUPFAM" id="SSF51011">
    <property type="entry name" value="Glycosyl hydrolase domain"/>
    <property type="match status" value="1"/>
</dbReference>
<dbReference type="Pfam" id="PF00664">
    <property type="entry name" value="ABC_membrane"/>
    <property type="match status" value="2"/>
</dbReference>
<dbReference type="SUPFAM" id="SSF52540">
    <property type="entry name" value="P-loop containing nucleoside triphosphate hydrolases"/>
    <property type="match status" value="2"/>
</dbReference>
<dbReference type="InterPro" id="IPR039421">
    <property type="entry name" value="Type_1_exporter"/>
</dbReference>
<evidence type="ECO:0000256" key="8">
    <source>
        <dbReference type="ARBA" id="ARBA00022989"/>
    </source>
</evidence>
<dbReference type="CDD" id="cd03249">
    <property type="entry name" value="ABC_MTABC3_MDL1_MDL2"/>
    <property type="match status" value="1"/>
</dbReference>
<evidence type="ECO:0000256" key="10">
    <source>
        <dbReference type="SAM" id="Phobius"/>
    </source>
</evidence>
<dbReference type="PROSITE" id="PS00211">
    <property type="entry name" value="ABC_TRANSPORTER_1"/>
    <property type="match status" value="2"/>
</dbReference>
<comment type="caution">
    <text evidence="13">The sequence shown here is derived from an EMBL/GenBank/DDBJ whole genome shotgun (WGS) entry which is preliminary data.</text>
</comment>
<gene>
    <name evidence="13" type="ORF">D6D01_04496</name>
</gene>
<reference evidence="13 14" key="1">
    <citation type="submission" date="2018-10" db="EMBL/GenBank/DDBJ databases">
        <title>Fifty Aureobasidium pullulans genomes reveal a recombining polyextremotolerant generalist.</title>
        <authorList>
            <person name="Gostincar C."/>
            <person name="Turk M."/>
            <person name="Zajc J."/>
            <person name="Gunde-Cimerman N."/>
        </authorList>
    </citation>
    <scope>NUCLEOTIDE SEQUENCE [LARGE SCALE GENOMIC DNA]</scope>
    <source>
        <strain evidence="13 14">EXF-6604</strain>
    </source>
</reference>
<evidence type="ECO:0000256" key="4">
    <source>
        <dbReference type="ARBA" id="ARBA00022692"/>
    </source>
</evidence>
<evidence type="ECO:0000259" key="11">
    <source>
        <dbReference type="PROSITE" id="PS50893"/>
    </source>
</evidence>
<keyword evidence="4 10" id="KW-0812">Transmembrane</keyword>
<comment type="similarity">
    <text evidence="2">Belongs to the ABC transporter superfamily. ABCB family. Multidrug resistance exporter (TC 3.A.1.201) subfamily.</text>
</comment>
<proteinExistence type="inferred from homology"/>
<dbReference type="CDD" id="cd18578">
    <property type="entry name" value="ABC_6TM_Pgp_ABCB1_D2_like"/>
    <property type="match status" value="1"/>
</dbReference>
<protein>
    <submittedName>
        <fullName evidence="13">ATP-binding cassette multidrug transport protein</fullName>
    </submittedName>
</protein>
<feature type="transmembrane region" description="Helical" evidence="10">
    <location>
        <begin position="609"/>
        <end position="630"/>
    </location>
</feature>
<dbReference type="GO" id="GO:0016887">
    <property type="term" value="F:ATP hydrolysis activity"/>
    <property type="evidence" value="ECO:0007669"/>
    <property type="project" value="InterPro"/>
</dbReference>
<evidence type="ECO:0000256" key="2">
    <source>
        <dbReference type="ARBA" id="ARBA00007577"/>
    </source>
</evidence>
<keyword evidence="5" id="KW-0677">Repeat</keyword>
<feature type="transmembrane region" description="Helical" evidence="10">
    <location>
        <begin position="315"/>
        <end position="335"/>
    </location>
</feature>
<accession>A0A4S9LAK0</accession>
<name>A0A4S9LAK0_AURPU</name>
<feature type="transmembrane region" description="Helical" evidence="10">
    <location>
        <begin position="106"/>
        <end position="132"/>
    </location>
</feature>
<feature type="domain" description="ABC transporter" evidence="11">
    <location>
        <begin position="382"/>
        <end position="578"/>
    </location>
</feature>
<dbReference type="FunFam" id="3.40.50.300:FF:000967">
    <property type="entry name" value="ABC multidrug transporter mdr4"/>
    <property type="match status" value="1"/>
</dbReference>
<feature type="transmembrane region" description="Helical" evidence="10">
    <location>
        <begin position="179"/>
        <end position="198"/>
    </location>
</feature>
<dbReference type="GO" id="GO:0090374">
    <property type="term" value="P:oligopeptide export from mitochondrion"/>
    <property type="evidence" value="ECO:0007669"/>
    <property type="project" value="TreeGrafter"/>
</dbReference>
<dbReference type="InterPro" id="IPR013780">
    <property type="entry name" value="Glyco_hydro_b"/>
</dbReference>
<evidence type="ECO:0000256" key="9">
    <source>
        <dbReference type="ARBA" id="ARBA00023136"/>
    </source>
</evidence>
<feature type="transmembrane region" description="Helical" evidence="10">
    <location>
        <begin position="836"/>
        <end position="856"/>
    </location>
</feature>
<dbReference type="GO" id="GO:0015421">
    <property type="term" value="F:ABC-type oligopeptide transporter activity"/>
    <property type="evidence" value="ECO:0007669"/>
    <property type="project" value="TreeGrafter"/>
</dbReference>
<dbReference type="SMART" id="SM00382">
    <property type="entry name" value="AAA"/>
    <property type="match status" value="2"/>
</dbReference>
<feature type="domain" description="ABC transmembrane type-1" evidence="12">
    <location>
        <begin position="612"/>
        <end position="897"/>
    </location>
</feature>
<feature type="domain" description="ABC transporter" evidence="11">
    <location>
        <begin position="933"/>
        <end position="1176"/>
    </location>
</feature>
<feature type="transmembrane region" description="Helical" evidence="10">
    <location>
        <begin position="650"/>
        <end position="672"/>
    </location>
</feature>
<dbReference type="PROSITE" id="PS50893">
    <property type="entry name" value="ABC_TRANSPORTER_2"/>
    <property type="match status" value="2"/>
</dbReference>
<organism evidence="13 14">
    <name type="scientific">Aureobasidium pullulans</name>
    <name type="common">Black yeast</name>
    <name type="synonym">Pullularia pullulans</name>
    <dbReference type="NCBI Taxonomy" id="5580"/>
    <lineage>
        <taxon>Eukaryota</taxon>
        <taxon>Fungi</taxon>
        <taxon>Dikarya</taxon>
        <taxon>Ascomycota</taxon>
        <taxon>Pezizomycotina</taxon>
        <taxon>Dothideomycetes</taxon>
        <taxon>Dothideomycetidae</taxon>
        <taxon>Dothideales</taxon>
        <taxon>Saccotheciaceae</taxon>
        <taxon>Aureobasidium</taxon>
    </lineage>
</organism>
<keyword evidence="8 10" id="KW-1133">Transmembrane helix</keyword>
<evidence type="ECO:0000256" key="3">
    <source>
        <dbReference type="ARBA" id="ARBA00022448"/>
    </source>
</evidence>
<keyword evidence="3" id="KW-0813">Transport</keyword>